<dbReference type="Proteomes" id="UP000637578">
    <property type="component" value="Unassembled WGS sequence"/>
</dbReference>
<evidence type="ECO:0000256" key="1">
    <source>
        <dbReference type="ARBA" id="ARBA00001957"/>
    </source>
</evidence>
<dbReference type="AlphaFoldDB" id="A0A8J3CCU9"/>
<dbReference type="Gene3D" id="3.30.559.10">
    <property type="entry name" value="Chloramphenicol acetyltransferase-like domain"/>
    <property type="match status" value="1"/>
</dbReference>
<sequence>MADRNAPEQALLASHKRELLRRRLAEKGLTSRRGGARRIPPRPRDEQPVLSAAQQRLWALQNLDPTSAAYNLNIAFRLTGALDIEALHRSLAAVVQRHEVLRTTYRTADGGTVVPELLDHADLALPVHDLRDVPAESREQDIDRRATELGHQPFDLTTDLPLRATLLRLAGEEHVLVLVAHHIAVDEDCWQILLGDLARSYQQLTTGDGEPLPALAIQYTDFASWERRQLTAERTDTERQHWRTQLTPWPDPIGLPTDFPRPPVATDAGERRFRALRPELSAAVRGFARQCGVTPFMVLLGAFSVLLHRYTGHTDIAVGSPAMNRDRTEYEGLIGNFDNTLVLRTDLTGDPTFHEVMQRVRATCSVAYAHQRVPFEKILEDLKPPRTASRPTPFDVMFLLRTETFAEFGLAGLRVRPRPVFNATSQFELTMAAVVSGQDMGVEAVYRSDLFRGETIVRLLGHLVTLLEGLLADPDQPVRAAPLLGARERQQVLVDWNDTDHPIPEASVPELFENQVARTPRTTAVVFDGRALSYAELNAEANRLAHLLLRNGAGPEVVVGVAVPRGIDMLTAVLAVLKTGAAYLPLDPQYPAERIALVRHNARATLLVTTTEVVPTLTEDLDQEIRIVLDDAAVRAELARCPEHNLAETARIRPADPAYVVYTSGSTGTPKGVVGTHLGLVNRLAWFHELYPWRPEEPICAKSSLSFVDGTSELLGPLLHGGSVVLAGPVAAKSLPELTELMHRHEVRRLTVVPSLLSALLSSPDRERAAGCRLWITSGEALTAPVAARFADTFPTARLLNLYGASEGGPDSVFVDVAGDDVAIGRPIWNTRVYVLDRGMQPVPIGGVGELYLAGFGLARGYLHRPGLTAERFVANPFGPPGSRLYRTGDLARWRSDGNLEYLGRADNQVKIRGFRIELGEIESTLSRHAQVHHAAVVVREDANGRRNLVAYVVPSTPELTTTALREHTASVLPDYMVPAAIVFLDALPLTPNGKVDRRALPAPDFASAAGGDRPTTPQEELLCRLFAEVLGLATVGVRDSFFALGGDSIVAIQLASRAQEAGIPISPWDVFQHQTVSKLATLATEPDPAPDTAAGPARAVSGFDLVNLDPTALAALEAKWGRAR</sequence>
<dbReference type="InterPro" id="IPR029058">
    <property type="entry name" value="AB_hydrolase_fold"/>
</dbReference>
<dbReference type="FunFam" id="3.30.300.30:FF:000010">
    <property type="entry name" value="Enterobactin synthetase component F"/>
    <property type="match status" value="1"/>
</dbReference>
<dbReference type="Pfam" id="PF00550">
    <property type="entry name" value="PP-binding"/>
    <property type="match status" value="1"/>
</dbReference>
<dbReference type="Gene3D" id="3.30.559.30">
    <property type="entry name" value="Nonribosomal peptide synthetase, condensation domain"/>
    <property type="match status" value="1"/>
</dbReference>
<reference evidence="7" key="2">
    <citation type="submission" date="2020-09" db="EMBL/GenBank/DDBJ databases">
        <authorList>
            <person name="Sun Q."/>
            <person name="Zhou Y."/>
        </authorList>
    </citation>
    <scope>NUCLEOTIDE SEQUENCE</scope>
    <source>
        <strain evidence="7">CGMCC 4.5737</strain>
    </source>
</reference>
<dbReference type="InterPro" id="IPR025110">
    <property type="entry name" value="AMP-bd_C"/>
</dbReference>
<dbReference type="SUPFAM" id="SSF52777">
    <property type="entry name" value="CoA-dependent acyltransferases"/>
    <property type="match status" value="2"/>
</dbReference>
<dbReference type="PANTHER" id="PTHR45527">
    <property type="entry name" value="NONRIBOSOMAL PEPTIDE SYNTHETASE"/>
    <property type="match status" value="1"/>
</dbReference>
<dbReference type="FunFam" id="1.10.1200.10:FF:000005">
    <property type="entry name" value="Nonribosomal peptide synthetase 1"/>
    <property type="match status" value="1"/>
</dbReference>
<dbReference type="CDD" id="cd05930">
    <property type="entry name" value="A_NRPS"/>
    <property type="match status" value="1"/>
</dbReference>
<dbReference type="InterPro" id="IPR006162">
    <property type="entry name" value="Ppantetheine_attach_site"/>
</dbReference>
<dbReference type="GO" id="GO:0008610">
    <property type="term" value="P:lipid biosynthetic process"/>
    <property type="evidence" value="ECO:0007669"/>
    <property type="project" value="UniProtKB-ARBA"/>
</dbReference>
<reference evidence="7" key="1">
    <citation type="journal article" date="2014" name="Int. J. Syst. Evol. Microbiol.">
        <title>Complete genome sequence of Corynebacterium casei LMG S-19264T (=DSM 44701T), isolated from a smear-ripened cheese.</title>
        <authorList>
            <consortium name="US DOE Joint Genome Institute (JGI-PGF)"/>
            <person name="Walter F."/>
            <person name="Albersmeier A."/>
            <person name="Kalinowski J."/>
            <person name="Ruckert C."/>
        </authorList>
    </citation>
    <scope>NUCLEOTIDE SEQUENCE</scope>
    <source>
        <strain evidence="7">CGMCC 4.5737</strain>
    </source>
</reference>
<dbReference type="GO" id="GO:0005737">
    <property type="term" value="C:cytoplasm"/>
    <property type="evidence" value="ECO:0007669"/>
    <property type="project" value="TreeGrafter"/>
</dbReference>
<dbReference type="SUPFAM" id="SSF47336">
    <property type="entry name" value="ACP-like"/>
    <property type="match status" value="1"/>
</dbReference>
<dbReference type="NCBIfam" id="TIGR01733">
    <property type="entry name" value="AA-adenyl-dom"/>
    <property type="match status" value="1"/>
</dbReference>
<dbReference type="InterPro" id="IPR020806">
    <property type="entry name" value="PKS_PP-bd"/>
</dbReference>
<gene>
    <name evidence="7" type="ORF">GCM10012275_20010</name>
</gene>
<dbReference type="Pfam" id="PF13193">
    <property type="entry name" value="AMP-binding_C"/>
    <property type="match status" value="1"/>
</dbReference>
<dbReference type="SMART" id="SM00823">
    <property type="entry name" value="PKS_PP"/>
    <property type="match status" value="1"/>
</dbReference>
<dbReference type="InterPro" id="IPR023213">
    <property type="entry name" value="CAT-like_dom_sf"/>
</dbReference>
<dbReference type="GO" id="GO:0044550">
    <property type="term" value="P:secondary metabolite biosynthetic process"/>
    <property type="evidence" value="ECO:0007669"/>
    <property type="project" value="UniProtKB-ARBA"/>
</dbReference>
<organism evidence="7 8">
    <name type="scientific">Longimycelium tulufanense</name>
    <dbReference type="NCBI Taxonomy" id="907463"/>
    <lineage>
        <taxon>Bacteria</taxon>
        <taxon>Bacillati</taxon>
        <taxon>Actinomycetota</taxon>
        <taxon>Actinomycetes</taxon>
        <taxon>Pseudonocardiales</taxon>
        <taxon>Pseudonocardiaceae</taxon>
        <taxon>Longimycelium</taxon>
    </lineage>
</organism>
<evidence type="ECO:0000256" key="3">
    <source>
        <dbReference type="ARBA" id="ARBA00022450"/>
    </source>
</evidence>
<feature type="domain" description="Carrier" evidence="6">
    <location>
        <begin position="1014"/>
        <end position="1088"/>
    </location>
</feature>
<dbReference type="InterPro" id="IPR036736">
    <property type="entry name" value="ACP-like_sf"/>
</dbReference>
<dbReference type="Pfam" id="PF00501">
    <property type="entry name" value="AMP-binding"/>
    <property type="match status" value="1"/>
</dbReference>
<comment type="similarity">
    <text evidence="2">Belongs to the ATP-dependent AMP-binding enzyme family.</text>
</comment>
<keyword evidence="8" id="KW-1185">Reference proteome</keyword>
<dbReference type="Gene3D" id="3.30.300.30">
    <property type="match status" value="1"/>
</dbReference>
<evidence type="ECO:0000256" key="2">
    <source>
        <dbReference type="ARBA" id="ARBA00006432"/>
    </source>
</evidence>
<accession>A0A8J3CCU9</accession>
<dbReference type="InterPro" id="IPR045851">
    <property type="entry name" value="AMP-bd_C_sf"/>
</dbReference>
<feature type="region of interest" description="Disordered" evidence="5">
    <location>
        <begin position="30"/>
        <end position="50"/>
    </location>
</feature>
<keyword evidence="4" id="KW-0597">Phosphoprotein</keyword>
<dbReference type="Gene3D" id="3.40.50.980">
    <property type="match status" value="2"/>
</dbReference>
<dbReference type="SUPFAM" id="SSF56801">
    <property type="entry name" value="Acetyl-CoA synthetase-like"/>
    <property type="match status" value="1"/>
</dbReference>
<dbReference type="InterPro" id="IPR000873">
    <property type="entry name" value="AMP-dep_synth/lig_dom"/>
</dbReference>
<dbReference type="PROSITE" id="PS00455">
    <property type="entry name" value="AMP_BINDING"/>
    <property type="match status" value="1"/>
</dbReference>
<dbReference type="GO" id="GO:0003824">
    <property type="term" value="F:catalytic activity"/>
    <property type="evidence" value="ECO:0007669"/>
    <property type="project" value="InterPro"/>
</dbReference>
<dbReference type="CDD" id="cd19531">
    <property type="entry name" value="LCL_NRPS-like"/>
    <property type="match status" value="1"/>
</dbReference>
<dbReference type="RefSeq" id="WP_189056249.1">
    <property type="nucleotide sequence ID" value="NZ_BMMK01000007.1"/>
</dbReference>
<keyword evidence="3" id="KW-0596">Phosphopantetheine</keyword>
<comment type="caution">
    <text evidence="7">The sequence shown here is derived from an EMBL/GenBank/DDBJ whole genome shotgun (WGS) entry which is preliminary data.</text>
</comment>
<dbReference type="InterPro" id="IPR010071">
    <property type="entry name" value="AA_adenyl_dom"/>
</dbReference>
<evidence type="ECO:0000256" key="5">
    <source>
        <dbReference type="SAM" id="MobiDB-lite"/>
    </source>
</evidence>
<dbReference type="GO" id="GO:0043041">
    <property type="term" value="P:amino acid activation for nonribosomal peptide biosynthetic process"/>
    <property type="evidence" value="ECO:0007669"/>
    <property type="project" value="TreeGrafter"/>
</dbReference>
<dbReference type="PROSITE" id="PS00012">
    <property type="entry name" value="PHOSPHOPANTETHEINE"/>
    <property type="match status" value="1"/>
</dbReference>
<evidence type="ECO:0000256" key="4">
    <source>
        <dbReference type="ARBA" id="ARBA00022553"/>
    </source>
</evidence>
<dbReference type="InterPro" id="IPR009081">
    <property type="entry name" value="PP-bd_ACP"/>
</dbReference>
<proteinExistence type="inferred from homology"/>
<dbReference type="Gene3D" id="2.30.38.10">
    <property type="entry name" value="Luciferase, Domain 3"/>
    <property type="match status" value="1"/>
</dbReference>
<name>A0A8J3CCU9_9PSEU</name>
<dbReference type="GO" id="GO:0031177">
    <property type="term" value="F:phosphopantetheine binding"/>
    <property type="evidence" value="ECO:0007669"/>
    <property type="project" value="InterPro"/>
</dbReference>
<evidence type="ECO:0000259" key="6">
    <source>
        <dbReference type="PROSITE" id="PS50075"/>
    </source>
</evidence>
<dbReference type="EMBL" id="BMMK01000007">
    <property type="protein sequence ID" value="GGM49082.1"/>
    <property type="molecule type" value="Genomic_DNA"/>
</dbReference>
<dbReference type="Gene3D" id="3.40.50.1820">
    <property type="entry name" value="alpha/beta hydrolase"/>
    <property type="match status" value="1"/>
</dbReference>
<dbReference type="InterPro" id="IPR020845">
    <property type="entry name" value="AMP-binding_CS"/>
</dbReference>
<evidence type="ECO:0000313" key="8">
    <source>
        <dbReference type="Proteomes" id="UP000637578"/>
    </source>
</evidence>
<dbReference type="InterPro" id="IPR001242">
    <property type="entry name" value="Condensation_dom"/>
</dbReference>
<dbReference type="PANTHER" id="PTHR45527:SF1">
    <property type="entry name" value="FATTY ACID SYNTHASE"/>
    <property type="match status" value="1"/>
</dbReference>
<dbReference type="FunFam" id="3.40.50.980:FF:000001">
    <property type="entry name" value="Non-ribosomal peptide synthetase"/>
    <property type="match status" value="1"/>
</dbReference>
<dbReference type="PROSITE" id="PS50075">
    <property type="entry name" value="CARRIER"/>
    <property type="match status" value="1"/>
</dbReference>
<dbReference type="Pfam" id="PF00668">
    <property type="entry name" value="Condensation"/>
    <property type="match status" value="1"/>
</dbReference>
<dbReference type="FunFam" id="3.40.50.12780:FF:000012">
    <property type="entry name" value="Non-ribosomal peptide synthetase"/>
    <property type="match status" value="1"/>
</dbReference>
<protein>
    <recommendedName>
        <fullName evidence="6">Carrier domain-containing protein</fullName>
    </recommendedName>
</protein>
<comment type="cofactor">
    <cofactor evidence="1">
        <name>pantetheine 4'-phosphate</name>
        <dbReference type="ChEBI" id="CHEBI:47942"/>
    </cofactor>
</comment>
<dbReference type="FunFam" id="2.30.38.10:FF:000001">
    <property type="entry name" value="Non-ribosomal peptide synthetase PvdI"/>
    <property type="match status" value="1"/>
</dbReference>
<evidence type="ECO:0000313" key="7">
    <source>
        <dbReference type="EMBL" id="GGM49082.1"/>
    </source>
</evidence>